<evidence type="ECO:0000313" key="1">
    <source>
        <dbReference type="EMBL" id="KUM46260.1"/>
    </source>
</evidence>
<comment type="caution">
    <text evidence="1">The sequence shown here is derived from an EMBL/GenBank/DDBJ whole genome shotgun (WGS) entry which is preliminary data.</text>
</comment>
<accession>A0A101LVT8</accession>
<reference evidence="1" key="1">
    <citation type="journal article" date="2015" name="Genome Biol. Evol.">
        <title>Organellar Genomes of White Spruce (Picea glauca): Assembly and Annotation.</title>
        <authorList>
            <person name="Jackman S.D."/>
            <person name="Warren R.L."/>
            <person name="Gibb E.A."/>
            <person name="Vandervalk B.P."/>
            <person name="Mohamadi H."/>
            <person name="Chu J."/>
            <person name="Raymond A."/>
            <person name="Pleasance S."/>
            <person name="Coope R."/>
            <person name="Wildung M.R."/>
            <person name="Ritland C.E."/>
            <person name="Bousquet J."/>
            <person name="Jones S.J."/>
            <person name="Bohlmann J."/>
            <person name="Birol I."/>
        </authorList>
    </citation>
    <scope>NUCLEOTIDE SEQUENCE [LARGE SCALE GENOMIC DNA]</scope>
    <source>
        <tissue evidence="1">Flushing bud</tissue>
    </source>
</reference>
<protein>
    <submittedName>
        <fullName evidence="1">Uncharacterized protein</fullName>
    </submittedName>
</protein>
<organism evidence="1">
    <name type="scientific">Picea glauca</name>
    <name type="common">White spruce</name>
    <name type="synonym">Pinus glauca</name>
    <dbReference type="NCBI Taxonomy" id="3330"/>
    <lineage>
        <taxon>Eukaryota</taxon>
        <taxon>Viridiplantae</taxon>
        <taxon>Streptophyta</taxon>
        <taxon>Embryophyta</taxon>
        <taxon>Tracheophyta</taxon>
        <taxon>Spermatophyta</taxon>
        <taxon>Pinopsida</taxon>
        <taxon>Pinidae</taxon>
        <taxon>Conifers I</taxon>
        <taxon>Pinales</taxon>
        <taxon>Pinaceae</taxon>
        <taxon>Picea</taxon>
    </lineage>
</organism>
<dbReference type="AlphaFoldDB" id="A0A101LVT8"/>
<geneLocation type="mitochondrion" evidence="1"/>
<keyword evidence="1" id="KW-0496">Mitochondrion</keyword>
<gene>
    <name evidence="1" type="ORF">ABT39_MTgene1766</name>
</gene>
<proteinExistence type="predicted"/>
<sequence length="55" mass="6119">MDLKLKGALMLVLKLGLTNMPLGKLLLPMALPLGDFMYLPLFLLPPLRGTVNIWL</sequence>
<name>A0A101LVT8_PICGL</name>
<dbReference type="EMBL" id="LKAM01000012">
    <property type="protein sequence ID" value="KUM46260.1"/>
    <property type="molecule type" value="Genomic_DNA"/>
</dbReference>